<dbReference type="InterPro" id="IPR037066">
    <property type="entry name" value="Plug_dom_sf"/>
</dbReference>
<dbReference type="Pfam" id="PF13715">
    <property type="entry name" value="CarbopepD_reg_2"/>
    <property type="match status" value="1"/>
</dbReference>
<dbReference type="AlphaFoldDB" id="A0A1B1SB35"/>
<keyword evidence="3 7" id="KW-1134">Transmembrane beta strand</keyword>
<dbReference type="InterPro" id="IPR008969">
    <property type="entry name" value="CarboxyPept-like_regulatory"/>
</dbReference>
<dbReference type="EMBL" id="CP015402">
    <property type="protein sequence ID" value="ANU64001.1"/>
    <property type="molecule type" value="Genomic_DNA"/>
</dbReference>
<dbReference type="NCBIfam" id="TIGR04057">
    <property type="entry name" value="SusC_RagA_signa"/>
    <property type="match status" value="1"/>
</dbReference>
<dbReference type="InterPro" id="IPR011662">
    <property type="entry name" value="Secretin/TonB_short_N"/>
</dbReference>
<keyword evidence="11" id="KW-1185">Reference proteome</keyword>
<evidence type="ECO:0000256" key="8">
    <source>
        <dbReference type="SAM" id="SignalP"/>
    </source>
</evidence>
<dbReference type="InterPro" id="IPR036942">
    <property type="entry name" value="Beta-barrel_TonB_sf"/>
</dbReference>
<dbReference type="SUPFAM" id="SSF49464">
    <property type="entry name" value="Carboxypeptidase regulatory domain-like"/>
    <property type="match status" value="1"/>
</dbReference>
<feature type="domain" description="Secretin/TonB short N-terminal" evidence="9">
    <location>
        <begin position="51"/>
        <end position="103"/>
    </location>
</feature>
<dbReference type="Proteomes" id="UP000186351">
    <property type="component" value="Chromosome"/>
</dbReference>
<keyword evidence="5 7" id="KW-0472">Membrane</keyword>
<dbReference type="OrthoDB" id="9768177at2"/>
<comment type="similarity">
    <text evidence="7">Belongs to the TonB-dependent receptor family.</text>
</comment>
<dbReference type="Gene3D" id="2.60.40.1120">
    <property type="entry name" value="Carboxypeptidase-like, regulatory domain"/>
    <property type="match status" value="1"/>
</dbReference>
<evidence type="ECO:0000256" key="6">
    <source>
        <dbReference type="ARBA" id="ARBA00023237"/>
    </source>
</evidence>
<dbReference type="Pfam" id="PF07715">
    <property type="entry name" value="Plug"/>
    <property type="match status" value="1"/>
</dbReference>
<sequence>MYKSILPRLITGLFAMLMLCSSALAQQRVTVNINQSNLKTLFDTIEKQTSYRFSYINGVLENEGPVTIRQENVPVARVLEQALKNTGLTYKIMSDKQILITKKPVAGDNRVTVTGTVYESEGDPAIGASVMVKGAKTGTSTDIDGHFTLTGVPSDAVIIISYIGTVPQEISASDKAKFANVVLSKNTEILDEVVVVGYGTQSSKLVTTSISKVKLDDIDQANDYNPIKMLQGRVPGVNISNSSGTPGATPNIQVRGVGSINGGSKPLYVVDGIPAESYPNINPSDIESIEVLKDASAAAIYGSRANSGVVIITTKSGKSGMTKIDVSGRIGFGKLAKDIEMANAIEYANAMQAAIDNYNVQMGQNVQFYMPSVIEETDWMKMITRETTETATGSISISGGNDATNFYASFGANRQEGFIETSAFKQYNLRTKISHKINRIFKLNINLAGAASEYNQVEESSTSLKVLRTAREVQPWYGAYDADGSYKKNGVEIVRHNPLMLINEEKWTLKKYHLSGVFNLEITPFEGFKWTPQASLYTILDNTTKKLTERHDARKNNSGWGAVSEQKDQSFRYVIDNVFTYNNSADRLIYSVMAGHSFERYTYNKFGARSDNYANDAYPSSSFDLINLSTNIFPGDISYTGYSLESYFGRVALNWDNRYIVNASLRCDGSSRFSKGSRYGYFPSVSFAWRATEEAFFPKDAIVNDAKLRLSWGKTGSMAGVGNFAALSLIGAGGASYNESAGFLISQDARSLTWEKANQYNIGVDVEFFNQRMSFTGDVFLQRTTDLLYSKPVNSTTGYTSISSNIGTLENRGVELALTGKILTGDFKWTLSGNISFVKNKLVKLIDGSDIILMGAANDKVGGNMHALIIGQPLSTYYMLRMDGIYQRDDEVPAKLYAKGVRAGDVRYYDYNGDGDISEADRMNVGKASPDWYGGITSTCSWRGFDLNIFGQFSYGGKIMAGWRGVGSEGTEHMGSSFSSIKVHDATEQVVQFYNISKAAATTYWRGEGTSNTMPRMIYGNGVHQGYTNGNGYNGQTSTRFLEDGSYFKIKSVTLGYTLPGDLLRKLSIDNLRVYMTVDNLLCFTKYSGYDPEASYTADPSSTGYGSDFGLQPIMRTFIWGLNLTF</sequence>
<dbReference type="InterPro" id="IPR023996">
    <property type="entry name" value="TonB-dep_OMP_SusC/RagA"/>
</dbReference>
<gene>
    <name evidence="10" type="ORF">A4V02_09940</name>
</gene>
<feature type="signal peptide" evidence="8">
    <location>
        <begin position="1"/>
        <end position="25"/>
    </location>
</feature>
<evidence type="ECO:0000259" key="9">
    <source>
        <dbReference type="SMART" id="SM00965"/>
    </source>
</evidence>
<dbReference type="SUPFAM" id="SSF56935">
    <property type="entry name" value="Porins"/>
    <property type="match status" value="1"/>
</dbReference>
<dbReference type="InterPro" id="IPR023997">
    <property type="entry name" value="TonB-dep_OMP_SusC/RagA_CS"/>
</dbReference>
<dbReference type="STRING" id="1796646.A4V02_09940"/>
<dbReference type="Gene3D" id="3.55.50.30">
    <property type="match status" value="1"/>
</dbReference>
<feature type="chain" id="PRO_5008529381" evidence="8">
    <location>
        <begin position="26"/>
        <end position="1126"/>
    </location>
</feature>
<organism evidence="10 11">
    <name type="scientific">Muribaculum intestinale</name>
    <dbReference type="NCBI Taxonomy" id="1796646"/>
    <lineage>
        <taxon>Bacteria</taxon>
        <taxon>Pseudomonadati</taxon>
        <taxon>Bacteroidota</taxon>
        <taxon>Bacteroidia</taxon>
        <taxon>Bacteroidales</taxon>
        <taxon>Muribaculaceae</taxon>
        <taxon>Muribaculum</taxon>
    </lineage>
</organism>
<dbReference type="GeneID" id="65537188"/>
<dbReference type="PROSITE" id="PS52016">
    <property type="entry name" value="TONB_DEPENDENT_REC_3"/>
    <property type="match status" value="1"/>
</dbReference>
<protein>
    <submittedName>
        <fullName evidence="10">SusC/RagA family TonB-linked outer membrane protein</fullName>
    </submittedName>
</protein>
<proteinExistence type="inferred from homology"/>
<evidence type="ECO:0000256" key="1">
    <source>
        <dbReference type="ARBA" id="ARBA00004571"/>
    </source>
</evidence>
<keyword evidence="6 7" id="KW-0998">Cell outer membrane</keyword>
<evidence type="ECO:0000256" key="2">
    <source>
        <dbReference type="ARBA" id="ARBA00022448"/>
    </source>
</evidence>
<dbReference type="NCBIfam" id="TIGR04056">
    <property type="entry name" value="OMP_RagA_SusC"/>
    <property type="match status" value="1"/>
</dbReference>
<dbReference type="Gene3D" id="2.170.130.10">
    <property type="entry name" value="TonB-dependent receptor, plug domain"/>
    <property type="match status" value="1"/>
</dbReference>
<evidence type="ECO:0000313" key="10">
    <source>
        <dbReference type="EMBL" id="ANU64001.1"/>
    </source>
</evidence>
<dbReference type="Gene3D" id="2.40.170.20">
    <property type="entry name" value="TonB-dependent receptor, beta-barrel domain"/>
    <property type="match status" value="1"/>
</dbReference>
<dbReference type="RefSeq" id="WP_068961294.1">
    <property type="nucleotide sequence ID" value="NZ_CAJTCT010000024.1"/>
</dbReference>
<evidence type="ECO:0000256" key="5">
    <source>
        <dbReference type="ARBA" id="ARBA00023136"/>
    </source>
</evidence>
<comment type="subcellular location">
    <subcellularLocation>
        <location evidence="1 7">Cell outer membrane</location>
        <topology evidence="1 7">Multi-pass membrane protein</topology>
    </subcellularLocation>
</comment>
<evidence type="ECO:0000256" key="3">
    <source>
        <dbReference type="ARBA" id="ARBA00022452"/>
    </source>
</evidence>
<evidence type="ECO:0000256" key="4">
    <source>
        <dbReference type="ARBA" id="ARBA00022692"/>
    </source>
</evidence>
<keyword evidence="2 7" id="KW-0813">Transport</keyword>
<dbReference type="InterPro" id="IPR012910">
    <property type="entry name" value="Plug_dom"/>
</dbReference>
<evidence type="ECO:0000256" key="7">
    <source>
        <dbReference type="PROSITE-ProRule" id="PRU01360"/>
    </source>
</evidence>
<dbReference type="Pfam" id="PF07660">
    <property type="entry name" value="STN"/>
    <property type="match status" value="1"/>
</dbReference>
<accession>A0A1Z2XHJ4</accession>
<keyword evidence="4 7" id="KW-0812">Transmembrane</keyword>
<dbReference type="KEGG" id="pary:A4V02_09940"/>
<accession>A0A1B1SB35</accession>
<dbReference type="FunFam" id="2.170.130.10:FF:000008">
    <property type="entry name" value="SusC/RagA family TonB-linked outer membrane protein"/>
    <property type="match status" value="1"/>
</dbReference>
<dbReference type="SMART" id="SM00965">
    <property type="entry name" value="STN"/>
    <property type="match status" value="1"/>
</dbReference>
<evidence type="ECO:0000313" key="11">
    <source>
        <dbReference type="Proteomes" id="UP000186351"/>
    </source>
</evidence>
<dbReference type="GO" id="GO:0009279">
    <property type="term" value="C:cell outer membrane"/>
    <property type="evidence" value="ECO:0007669"/>
    <property type="project" value="UniProtKB-SubCell"/>
</dbReference>
<name>A0A1B1SB35_9BACT</name>
<reference evidence="11" key="1">
    <citation type="submission" date="2016-04" db="EMBL/GenBank/DDBJ databases">
        <title>Complete Genome Sequences of Twelve Strains of a Stable Defined Moderately Diverse Mouse Microbiota 2 (sDMDMm2).</title>
        <authorList>
            <person name="Uchimura Y."/>
            <person name="Wyss M."/>
            <person name="Brugiroux S."/>
            <person name="Limenitakis J.P."/>
            <person name="Stecher B."/>
            <person name="McCoy K.D."/>
            <person name="Macpherson A.J."/>
        </authorList>
    </citation>
    <scope>NUCLEOTIDE SEQUENCE [LARGE SCALE GENOMIC DNA]</scope>
    <source>
        <strain evidence="11">YL27</strain>
    </source>
</reference>
<dbReference type="InterPro" id="IPR039426">
    <property type="entry name" value="TonB-dep_rcpt-like"/>
</dbReference>
<keyword evidence="8" id="KW-0732">Signal</keyword>